<dbReference type="Gramene" id="TraesARI6A03G03364580.1">
    <property type="protein sequence ID" value="TraesARI6A03G03364580.1.CDS1"/>
    <property type="gene ID" value="TraesARI6A03G03364580"/>
</dbReference>
<dbReference type="Gene3D" id="2.40.40.10">
    <property type="entry name" value="RlpA-like domain"/>
    <property type="match status" value="1"/>
</dbReference>
<sequence>MANTAKVVAIFGVLVFLQVVSCAVARHHADLGNSLGSIQTGTMTVDGYEEGEEGGGPAACDGIYHSDGDLLTTLPTELYAGGSRCHNFVAIASTQTGRSTLAMVVDVCDDCGADELGTSAAVWNALGLDTNAGVAPIRWLIP</sequence>
<dbReference type="Gramene" id="TraesRN6A0100971700.1">
    <property type="protein sequence ID" value="TraesRN6A0100971700.1"/>
    <property type="gene ID" value="TraesRN6A0100971700"/>
</dbReference>
<dbReference type="InterPro" id="IPR039271">
    <property type="entry name" value="Kiwellin-like"/>
</dbReference>
<dbReference type="Pfam" id="PF24300">
    <property type="entry name" value="KWL1"/>
    <property type="match status" value="1"/>
</dbReference>
<dbReference type="SMR" id="A0A3B6NXP4"/>
<reference evidence="6" key="2">
    <citation type="submission" date="2018-10" db="UniProtKB">
        <authorList>
            <consortium name="EnsemblPlants"/>
        </authorList>
    </citation>
    <scope>IDENTIFICATION</scope>
</reference>
<dbReference type="SUPFAM" id="SSF50685">
    <property type="entry name" value="Barwin-like endoglucanases"/>
    <property type="match status" value="1"/>
</dbReference>
<dbReference type="Gramene" id="TraesSTA6A03G03397530.1">
    <property type="protein sequence ID" value="TraesSTA6A03G03397530.1.CDS1"/>
    <property type="gene ID" value="TraesSTA6A03G03397530"/>
</dbReference>
<dbReference type="Gramene" id="TraesLDM6A03G03410480.1">
    <property type="protein sequence ID" value="TraesLDM6A03G03410480.1.CDS1"/>
    <property type="gene ID" value="TraesLDM6A03G03410480"/>
</dbReference>
<feature type="signal peptide" evidence="5">
    <location>
        <begin position="1"/>
        <end position="25"/>
    </location>
</feature>
<evidence type="ECO:0000256" key="3">
    <source>
        <dbReference type="ARBA" id="ARBA00022525"/>
    </source>
</evidence>
<dbReference type="AlphaFoldDB" id="A0A3B6NXP4"/>
<dbReference type="OMA" id="PIRWLIP"/>
<dbReference type="Gramene" id="TraesMAC6A03G03406010.1">
    <property type="protein sequence ID" value="TraesMAC6A03G03406010.1.CDS1"/>
    <property type="gene ID" value="TraesMAC6A03G03406010"/>
</dbReference>
<keyword evidence="3" id="KW-0964">Secreted</keyword>
<evidence type="ECO:0000256" key="1">
    <source>
        <dbReference type="ARBA" id="ARBA00004613"/>
    </source>
</evidence>
<dbReference type="GO" id="GO:0005576">
    <property type="term" value="C:extracellular region"/>
    <property type="evidence" value="ECO:0007669"/>
    <property type="project" value="UniProtKB-SubCell"/>
</dbReference>
<evidence type="ECO:0000313" key="7">
    <source>
        <dbReference type="Proteomes" id="UP000019116"/>
    </source>
</evidence>
<dbReference type="Proteomes" id="UP000019116">
    <property type="component" value="Chromosome 6A"/>
</dbReference>
<keyword evidence="7" id="KW-1185">Reference proteome</keyword>
<reference evidence="6" key="1">
    <citation type="submission" date="2018-08" db="EMBL/GenBank/DDBJ databases">
        <authorList>
            <person name="Rossello M."/>
        </authorList>
    </citation>
    <scope>NUCLEOTIDE SEQUENCE [LARGE SCALE GENOMIC DNA]</scope>
    <source>
        <strain evidence="6">cv. Chinese Spring</strain>
    </source>
</reference>
<evidence type="ECO:0000313" key="6">
    <source>
        <dbReference type="EnsemblPlants" id="TraesCS6A02G391500.1.cds1"/>
    </source>
</evidence>
<protein>
    <recommendedName>
        <fullName evidence="8">Expansin-like EG45 domain-containing protein</fullName>
    </recommendedName>
</protein>
<dbReference type="PANTHER" id="PTHR33191">
    <property type="entry name" value="RIPENING-RELATED PROTEIN 2-RELATED"/>
    <property type="match status" value="1"/>
</dbReference>
<evidence type="ECO:0000256" key="5">
    <source>
        <dbReference type="SAM" id="SignalP"/>
    </source>
</evidence>
<dbReference type="Gramene" id="TraesKAR6A01G0376300.1">
    <property type="protein sequence ID" value="cds.TraesKAR6A01G0376300.1"/>
    <property type="gene ID" value="TraesKAR6A01G0376300"/>
</dbReference>
<dbReference type="OrthoDB" id="406505at2759"/>
<organism evidence="6">
    <name type="scientific">Triticum aestivum</name>
    <name type="common">Wheat</name>
    <dbReference type="NCBI Taxonomy" id="4565"/>
    <lineage>
        <taxon>Eukaryota</taxon>
        <taxon>Viridiplantae</taxon>
        <taxon>Streptophyta</taxon>
        <taxon>Embryophyta</taxon>
        <taxon>Tracheophyta</taxon>
        <taxon>Spermatophyta</taxon>
        <taxon>Magnoliopsida</taxon>
        <taxon>Liliopsida</taxon>
        <taxon>Poales</taxon>
        <taxon>Poaceae</taxon>
        <taxon>BOP clade</taxon>
        <taxon>Pooideae</taxon>
        <taxon>Triticodae</taxon>
        <taxon>Triticeae</taxon>
        <taxon>Triticinae</taxon>
        <taxon>Triticum</taxon>
    </lineage>
</organism>
<dbReference type="Gramene" id="TraesPARA_EIv1.0_1984060.1">
    <property type="protein sequence ID" value="TraesPARA_EIv1.0_1984060.1.CDS1"/>
    <property type="gene ID" value="TraesPARA_EIv1.0_1984060"/>
</dbReference>
<comment type="subcellular location">
    <subcellularLocation>
        <location evidence="1">Secreted</location>
    </subcellularLocation>
</comment>
<evidence type="ECO:0008006" key="8">
    <source>
        <dbReference type="Google" id="ProtNLM"/>
    </source>
</evidence>
<proteinExistence type="inferred from homology"/>
<accession>A0A3B6NXP4</accession>
<dbReference type="Gramene" id="TraesSYM6A03G03349960.1">
    <property type="protein sequence ID" value="TraesSYM6A03G03349960.1.CDS1"/>
    <property type="gene ID" value="TraesSYM6A03G03349960"/>
</dbReference>
<dbReference type="Gramene" id="TraesWEE_scaffold_033484_01G000100.1">
    <property type="protein sequence ID" value="TraesWEE_scaffold_033484_01G000100.1"/>
    <property type="gene ID" value="TraesWEE_scaffold_033484_01G000100"/>
</dbReference>
<evidence type="ECO:0000256" key="4">
    <source>
        <dbReference type="ARBA" id="ARBA00022729"/>
    </source>
</evidence>
<dbReference type="InterPro" id="IPR036908">
    <property type="entry name" value="RlpA-like_sf"/>
</dbReference>
<dbReference type="EnsemblPlants" id="TraesCS6A02G391500.1">
    <property type="protein sequence ID" value="TraesCS6A02G391500.1.cds1"/>
    <property type="gene ID" value="TraesCS6A02G391500"/>
</dbReference>
<dbReference type="Gramene" id="TraesJUL6A03G03433880.1">
    <property type="protein sequence ID" value="TraesJUL6A03G03433880.1.CDS1"/>
    <property type="gene ID" value="TraesJUL6A03G03433880"/>
</dbReference>
<name>A0A3B6NXP4_WHEAT</name>
<dbReference type="Gramene" id="TraesLAC6A03G03363710.1">
    <property type="protein sequence ID" value="TraesLAC6A03G03363710.1.CDS1"/>
    <property type="gene ID" value="TraesLAC6A03G03363710"/>
</dbReference>
<dbReference type="Gramene" id="TraesCAD_scaffold_019939_01G000600.1">
    <property type="protein sequence ID" value="TraesCAD_scaffold_019939_01G000600.1"/>
    <property type="gene ID" value="TraesCAD_scaffold_019939_01G000600"/>
</dbReference>
<dbReference type="Gramene" id="TraesNOR6A03G03440970.1">
    <property type="protein sequence ID" value="TraesNOR6A03G03440970.1.CDS1"/>
    <property type="gene ID" value="TraesNOR6A03G03440970"/>
</dbReference>
<comment type="similarity">
    <text evidence="2">Belongs to the kiwellin family.</text>
</comment>
<dbReference type="PANTHER" id="PTHR33191:SF80">
    <property type="entry name" value="RIPENING-RELATED PROTEIN 6-RELATED"/>
    <property type="match status" value="1"/>
</dbReference>
<evidence type="ECO:0000256" key="2">
    <source>
        <dbReference type="ARBA" id="ARBA00005592"/>
    </source>
</evidence>
<keyword evidence="4 5" id="KW-0732">Signal</keyword>
<dbReference type="Gramene" id="TraesJAG6A03G03399740.1">
    <property type="protein sequence ID" value="TraesJAG6A03G03399740.1.CDS1"/>
    <property type="gene ID" value="TraesJAG6A03G03399740"/>
</dbReference>
<feature type="chain" id="PRO_5043178745" description="Expansin-like EG45 domain-containing protein" evidence="5">
    <location>
        <begin position="26"/>
        <end position="142"/>
    </location>
</feature>
<dbReference type="Gramene" id="TraesCS6A02G391500.1">
    <property type="protein sequence ID" value="TraesCS6A02G391500.1.cds1"/>
    <property type="gene ID" value="TraesCS6A02G391500"/>
</dbReference>
<dbReference type="Gramene" id="TraesCS6A03G0984700.1">
    <property type="protein sequence ID" value="TraesCS6A03G0984700.1.CDS1"/>
    <property type="gene ID" value="TraesCS6A03G0984700"/>
</dbReference>